<dbReference type="Gene3D" id="3.30.160.60">
    <property type="entry name" value="Classic Zinc Finger"/>
    <property type="match status" value="2"/>
</dbReference>
<accession>A0A8K0D0N8</accession>
<dbReference type="PANTHER" id="PTHR24403">
    <property type="entry name" value="ZINC FINGER PROTEIN"/>
    <property type="match status" value="1"/>
</dbReference>
<dbReference type="PROSITE" id="PS00028">
    <property type="entry name" value="ZINC_FINGER_C2H2_1"/>
    <property type="match status" value="1"/>
</dbReference>
<dbReference type="SMART" id="SM00355">
    <property type="entry name" value="ZnF_C2H2"/>
    <property type="match status" value="5"/>
</dbReference>
<dbReference type="GO" id="GO:0045944">
    <property type="term" value="P:positive regulation of transcription by RNA polymerase II"/>
    <property type="evidence" value="ECO:0007669"/>
    <property type="project" value="TreeGrafter"/>
</dbReference>
<keyword evidence="4" id="KW-0862">Zinc</keyword>
<dbReference type="InterPro" id="IPR013087">
    <property type="entry name" value="Znf_C2H2_type"/>
</dbReference>
<evidence type="ECO:0000256" key="4">
    <source>
        <dbReference type="ARBA" id="ARBA00022833"/>
    </source>
</evidence>
<evidence type="ECO:0000256" key="5">
    <source>
        <dbReference type="PROSITE-ProRule" id="PRU00042"/>
    </source>
</evidence>
<gene>
    <name evidence="7" type="ORF">ILUMI_08989</name>
</gene>
<dbReference type="InterPro" id="IPR050688">
    <property type="entry name" value="Zinc_finger/UBP_domain"/>
</dbReference>
<protein>
    <recommendedName>
        <fullName evidence="6">C2H2-type domain-containing protein</fullName>
    </recommendedName>
</protein>
<dbReference type="PANTHER" id="PTHR24403:SF109">
    <property type="entry name" value="ZINC FINGER PROTEIN 845-LIKE"/>
    <property type="match status" value="1"/>
</dbReference>
<keyword evidence="8" id="KW-1185">Reference proteome</keyword>
<organism evidence="7 8">
    <name type="scientific">Ignelater luminosus</name>
    <name type="common">Cucubano</name>
    <name type="synonym">Pyrophorus luminosus</name>
    <dbReference type="NCBI Taxonomy" id="2038154"/>
    <lineage>
        <taxon>Eukaryota</taxon>
        <taxon>Metazoa</taxon>
        <taxon>Ecdysozoa</taxon>
        <taxon>Arthropoda</taxon>
        <taxon>Hexapoda</taxon>
        <taxon>Insecta</taxon>
        <taxon>Pterygota</taxon>
        <taxon>Neoptera</taxon>
        <taxon>Endopterygota</taxon>
        <taxon>Coleoptera</taxon>
        <taxon>Polyphaga</taxon>
        <taxon>Elateriformia</taxon>
        <taxon>Elateroidea</taxon>
        <taxon>Elateridae</taxon>
        <taxon>Agrypninae</taxon>
        <taxon>Pyrophorini</taxon>
        <taxon>Ignelater</taxon>
    </lineage>
</organism>
<name>A0A8K0D0N8_IGNLU</name>
<dbReference type="PROSITE" id="PS50157">
    <property type="entry name" value="ZINC_FINGER_C2H2_2"/>
    <property type="match status" value="2"/>
</dbReference>
<keyword evidence="1" id="KW-0479">Metal-binding</keyword>
<reference evidence="7" key="1">
    <citation type="submission" date="2019-08" db="EMBL/GenBank/DDBJ databases">
        <title>The genome of the North American firefly Photinus pyralis.</title>
        <authorList>
            <consortium name="Photinus pyralis genome working group"/>
            <person name="Fallon T.R."/>
            <person name="Sander Lower S.E."/>
            <person name="Weng J.-K."/>
        </authorList>
    </citation>
    <scope>NUCLEOTIDE SEQUENCE</scope>
    <source>
        <strain evidence="7">TRF0915ILg1</strain>
        <tissue evidence="7">Whole body</tissue>
    </source>
</reference>
<dbReference type="GO" id="GO:0005634">
    <property type="term" value="C:nucleus"/>
    <property type="evidence" value="ECO:0007669"/>
    <property type="project" value="TreeGrafter"/>
</dbReference>
<dbReference type="OrthoDB" id="6729317at2759"/>
<feature type="domain" description="C2H2-type" evidence="6">
    <location>
        <begin position="202"/>
        <end position="229"/>
    </location>
</feature>
<feature type="non-terminal residue" evidence="7">
    <location>
        <position position="1"/>
    </location>
</feature>
<evidence type="ECO:0000256" key="3">
    <source>
        <dbReference type="ARBA" id="ARBA00022771"/>
    </source>
</evidence>
<comment type="caution">
    <text evidence="7">The sequence shown here is derived from an EMBL/GenBank/DDBJ whole genome shotgun (WGS) entry which is preliminary data.</text>
</comment>
<dbReference type="EMBL" id="VTPC01004422">
    <property type="protein sequence ID" value="KAF2897185.1"/>
    <property type="molecule type" value="Genomic_DNA"/>
</dbReference>
<dbReference type="GO" id="GO:0008270">
    <property type="term" value="F:zinc ion binding"/>
    <property type="evidence" value="ECO:0007669"/>
    <property type="project" value="UniProtKB-KW"/>
</dbReference>
<keyword evidence="3 5" id="KW-0863">Zinc-finger</keyword>
<sequence>DRCNYLESENVVEKENQSGNYIDISYSQYNLQEEPLLDNNNIYDELSYYTACDTKVLNNEGNAENISLVNSSNIYQVDANLTFDEDLKKDYENASILLLRDKGYVINKADSDDERYDCLDDIHTYMQEQEEYGSLIDSCITIQQNAEAVGVNQLPNHNVVVAVATELTCDKSTMKGGILNLLIHEKSTHTKATKAKRRKITYHCYRCKYTTLRISDLWKHEKRHKRKKMKKKEKYKCTACNFASITKKKLSIHITTHLKQGYYKCEICNYLSANKDIVLLHQSKIHNLKKSYSCRKCNQSFVDRTSFKHHMKSAHLSPKCHKCELDISHKHEPFRCDLRRYVCSDKTALNRHIRARHSTLG</sequence>
<evidence type="ECO:0000313" key="7">
    <source>
        <dbReference type="EMBL" id="KAF2897185.1"/>
    </source>
</evidence>
<dbReference type="AlphaFoldDB" id="A0A8K0D0N8"/>
<dbReference type="SUPFAM" id="SSF57667">
    <property type="entry name" value="beta-beta-alpha zinc fingers"/>
    <property type="match status" value="2"/>
</dbReference>
<keyword evidence="2" id="KW-0677">Repeat</keyword>
<proteinExistence type="predicted"/>
<evidence type="ECO:0000313" key="8">
    <source>
        <dbReference type="Proteomes" id="UP000801492"/>
    </source>
</evidence>
<evidence type="ECO:0000259" key="6">
    <source>
        <dbReference type="PROSITE" id="PS50157"/>
    </source>
</evidence>
<evidence type="ECO:0000256" key="1">
    <source>
        <dbReference type="ARBA" id="ARBA00022723"/>
    </source>
</evidence>
<dbReference type="InterPro" id="IPR036236">
    <property type="entry name" value="Znf_C2H2_sf"/>
</dbReference>
<evidence type="ECO:0000256" key="2">
    <source>
        <dbReference type="ARBA" id="ARBA00022737"/>
    </source>
</evidence>
<dbReference type="Proteomes" id="UP000801492">
    <property type="component" value="Unassembled WGS sequence"/>
</dbReference>
<feature type="domain" description="C2H2-type" evidence="6">
    <location>
        <begin position="292"/>
        <end position="320"/>
    </location>
</feature>